<sequence>MSRLSTLSFTLALYFAFMFPDAALAQRHMEYLDRGLVAVHTGGDSVYVGWRLLGTEPENITFNLYRKAGGSKPVKLNKKPITESTNFIDTGVNLAQANAYFVKPVLNGKEQKASETVTVWEQNYLSVPLQTPTGYTPNDAAVADLNGNGQYEIVVHMTGRSRDTPSNGFTDEPIFHAYKLDGTLLWKINLGKNIREAHLGAEMWWSASGRLYSIKGKRIGNSPRSTNFLVWWDGDLTRELLDGNHIDKWDYENEKEVRLFTAEGTSSNNGTKANPALSADLFGDWREEVVFRTNDNKSLRIYTTTIPTRHRLYTLMHDPQYRLSIAWQNVGYNQPPHTSFYLGHDMKKPPKPNITVPNNQDSKIKAKAMK</sequence>
<dbReference type="Pfam" id="PF18370">
    <property type="entry name" value="RGI_lyase"/>
    <property type="match status" value="1"/>
</dbReference>
<dbReference type="InterPro" id="IPR034641">
    <property type="entry name" value="RGL11"/>
</dbReference>
<keyword evidence="2" id="KW-0732">Signal</keyword>
<dbReference type="Pfam" id="PF21348">
    <property type="entry name" value="RGL11_C"/>
    <property type="match status" value="2"/>
</dbReference>
<protein>
    <recommendedName>
        <fullName evidence="7">Rhamnogalacturonan endolyase</fullName>
    </recommendedName>
</protein>
<dbReference type="InterPro" id="IPR041624">
    <property type="entry name" value="RGI_lyase"/>
</dbReference>
<keyword evidence="6" id="KW-1185">Reference proteome</keyword>
<dbReference type="PANTHER" id="PTHR43118:SF1">
    <property type="entry name" value="RHAMNOGALACTURONAN LYASE (EUROFUNG)"/>
    <property type="match status" value="1"/>
</dbReference>
<evidence type="ECO:0000256" key="2">
    <source>
        <dbReference type="SAM" id="SignalP"/>
    </source>
</evidence>
<feature type="domain" description="Rhamnogalacturonan lyase family 11 C-terminal" evidence="4">
    <location>
        <begin position="133"/>
        <end position="196"/>
    </location>
</feature>
<dbReference type="InterPro" id="IPR049366">
    <property type="entry name" value="RGL11_C"/>
</dbReference>
<dbReference type="SUPFAM" id="SSF69318">
    <property type="entry name" value="Integrin alpha N-terminal domain"/>
    <property type="match status" value="1"/>
</dbReference>
<proteinExistence type="predicted"/>
<name>A0ABW4WZ52_9BACT</name>
<feature type="signal peptide" evidence="2">
    <location>
        <begin position="1"/>
        <end position="25"/>
    </location>
</feature>
<dbReference type="InterPro" id="IPR028994">
    <property type="entry name" value="Integrin_alpha_N"/>
</dbReference>
<organism evidence="5 6">
    <name type="scientific">Pontibacter silvestris</name>
    <dbReference type="NCBI Taxonomy" id="2305183"/>
    <lineage>
        <taxon>Bacteria</taxon>
        <taxon>Pseudomonadati</taxon>
        <taxon>Bacteroidota</taxon>
        <taxon>Cytophagia</taxon>
        <taxon>Cytophagales</taxon>
        <taxon>Hymenobacteraceae</taxon>
        <taxon>Pontibacter</taxon>
    </lineage>
</organism>
<evidence type="ECO:0000259" key="3">
    <source>
        <dbReference type="Pfam" id="PF18370"/>
    </source>
</evidence>
<evidence type="ECO:0000313" key="5">
    <source>
        <dbReference type="EMBL" id="MFD2067867.1"/>
    </source>
</evidence>
<feature type="domain" description="Rhamnogalacturonan lyase family 11 C-terminal" evidence="4">
    <location>
        <begin position="198"/>
        <end position="352"/>
    </location>
</feature>
<feature type="region of interest" description="Disordered" evidence="1">
    <location>
        <begin position="350"/>
        <end position="370"/>
    </location>
</feature>
<dbReference type="Gene3D" id="2.60.40.10">
    <property type="entry name" value="Immunoglobulins"/>
    <property type="match status" value="1"/>
</dbReference>
<evidence type="ECO:0000259" key="4">
    <source>
        <dbReference type="Pfam" id="PF21348"/>
    </source>
</evidence>
<dbReference type="EMBL" id="JBHUHV010000039">
    <property type="protein sequence ID" value="MFD2067867.1"/>
    <property type="molecule type" value="Genomic_DNA"/>
</dbReference>
<dbReference type="Proteomes" id="UP001597369">
    <property type="component" value="Unassembled WGS sequence"/>
</dbReference>
<feature type="chain" id="PRO_5046047568" description="Rhamnogalacturonan endolyase" evidence="2">
    <location>
        <begin position="26"/>
        <end position="370"/>
    </location>
</feature>
<dbReference type="RefSeq" id="WP_229958597.1">
    <property type="nucleotide sequence ID" value="NZ_JAJJWI010000003.1"/>
</dbReference>
<accession>A0ABW4WZ52</accession>
<feature type="domain" description="Rhamnogalacturonan I lyase beta-sheet" evidence="3">
    <location>
        <begin position="27"/>
        <end position="120"/>
    </location>
</feature>
<dbReference type="PANTHER" id="PTHR43118">
    <property type="entry name" value="RHAMNOGALACTURONAN LYASE (EUROFUNG)"/>
    <property type="match status" value="1"/>
</dbReference>
<comment type="caution">
    <text evidence="5">The sequence shown here is derived from an EMBL/GenBank/DDBJ whole genome shotgun (WGS) entry which is preliminary data.</text>
</comment>
<evidence type="ECO:0000256" key="1">
    <source>
        <dbReference type="SAM" id="MobiDB-lite"/>
    </source>
</evidence>
<reference evidence="6" key="1">
    <citation type="journal article" date="2019" name="Int. J. Syst. Evol. Microbiol.">
        <title>The Global Catalogue of Microorganisms (GCM) 10K type strain sequencing project: providing services to taxonomists for standard genome sequencing and annotation.</title>
        <authorList>
            <consortium name="The Broad Institute Genomics Platform"/>
            <consortium name="The Broad Institute Genome Sequencing Center for Infectious Disease"/>
            <person name="Wu L."/>
            <person name="Ma J."/>
        </authorList>
    </citation>
    <scope>NUCLEOTIDE SEQUENCE [LARGE SCALE GENOMIC DNA]</scope>
    <source>
        <strain evidence="6">JCM 16545</strain>
    </source>
</reference>
<evidence type="ECO:0000313" key="6">
    <source>
        <dbReference type="Proteomes" id="UP001597369"/>
    </source>
</evidence>
<gene>
    <name evidence="5" type="ORF">ACFSKU_13315</name>
</gene>
<dbReference type="InterPro" id="IPR013783">
    <property type="entry name" value="Ig-like_fold"/>
</dbReference>
<evidence type="ECO:0008006" key="7">
    <source>
        <dbReference type="Google" id="ProtNLM"/>
    </source>
</evidence>